<keyword evidence="2" id="KW-0119">Carbohydrate metabolism</keyword>
<dbReference type="GO" id="GO:0005829">
    <property type="term" value="C:cytosol"/>
    <property type="evidence" value="ECO:0007669"/>
    <property type="project" value="TreeGrafter"/>
</dbReference>
<feature type="domain" description="Cytidyltransferase-like" evidence="4">
    <location>
        <begin position="32"/>
        <end position="157"/>
    </location>
</feature>
<dbReference type="InterPro" id="IPR014729">
    <property type="entry name" value="Rossmann-like_a/b/a_fold"/>
</dbReference>
<keyword evidence="5" id="KW-0808">Transferase</keyword>
<dbReference type="SUPFAM" id="SSF53613">
    <property type="entry name" value="Ribokinase-like"/>
    <property type="match status" value="1"/>
</dbReference>
<dbReference type="Gene3D" id="3.40.1190.20">
    <property type="match status" value="1"/>
</dbReference>
<dbReference type="AlphaFoldDB" id="A0A0P8A1S9"/>
<evidence type="ECO:0000259" key="4">
    <source>
        <dbReference type="Pfam" id="PF01467"/>
    </source>
</evidence>
<dbReference type="Pfam" id="PF00294">
    <property type="entry name" value="PfkB"/>
    <property type="match status" value="1"/>
</dbReference>
<dbReference type="Gene3D" id="3.40.50.620">
    <property type="entry name" value="HUPs"/>
    <property type="match status" value="1"/>
</dbReference>
<proteinExistence type="predicted"/>
<evidence type="ECO:0000259" key="3">
    <source>
        <dbReference type="Pfam" id="PF00294"/>
    </source>
</evidence>
<comment type="caution">
    <text evidence="5">The sequence shown here is derived from an EMBL/GenBank/DDBJ whole genome shotgun (WGS) entry which is preliminary data.</text>
</comment>
<reference evidence="5 6" key="1">
    <citation type="submission" date="2015-09" db="EMBL/GenBank/DDBJ databases">
        <title>A metagenomics-based metabolic model of nitrate-dependent anaerobic oxidation of methane by Methanoperedens-like archaea.</title>
        <authorList>
            <person name="Arshad A."/>
            <person name="Speth D.R."/>
            <person name="De Graaf R.M."/>
            <person name="Op Den Camp H.J."/>
            <person name="Jetten M.S."/>
            <person name="Welte C.U."/>
        </authorList>
    </citation>
    <scope>NUCLEOTIDE SEQUENCE [LARGE SCALE GENOMIC DNA]</scope>
</reference>
<keyword evidence="1" id="KW-0511">Multifunctional enzyme</keyword>
<evidence type="ECO:0000313" key="6">
    <source>
        <dbReference type="Proteomes" id="UP000050360"/>
    </source>
</evidence>
<dbReference type="PANTHER" id="PTHR46969:SF1">
    <property type="entry name" value="BIFUNCTIONAL PROTEIN HLDE"/>
    <property type="match status" value="1"/>
</dbReference>
<feature type="domain" description="Carbohydrate kinase PfkB" evidence="3">
    <location>
        <begin position="195"/>
        <end position="490"/>
    </location>
</feature>
<evidence type="ECO:0000313" key="5">
    <source>
        <dbReference type="EMBL" id="KPQ41971.1"/>
    </source>
</evidence>
<organism evidence="5 6">
    <name type="scientific">Candidatus Methanoperedens nitratireducens</name>
    <dbReference type="NCBI Taxonomy" id="1392998"/>
    <lineage>
        <taxon>Archaea</taxon>
        <taxon>Methanobacteriati</taxon>
        <taxon>Methanobacteriota</taxon>
        <taxon>Stenosarchaea group</taxon>
        <taxon>Methanomicrobia</taxon>
        <taxon>Methanosarcinales</taxon>
        <taxon>ANME-2 cluster</taxon>
        <taxon>Candidatus Methanoperedentaceae</taxon>
        <taxon>Candidatus Methanoperedens</taxon>
    </lineage>
</organism>
<evidence type="ECO:0000256" key="1">
    <source>
        <dbReference type="ARBA" id="ARBA00023268"/>
    </source>
</evidence>
<gene>
    <name evidence="5" type="ORF">MPEBLZ_03497</name>
</gene>
<dbReference type="GO" id="GO:0033786">
    <property type="term" value="F:heptose-1-phosphate adenylyltransferase activity"/>
    <property type="evidence" value="ECO:0007669"/>
    <property type="project" value="TreeGrafter"/>
</dbReference>
<dbReference type="GO" id="GO:0047348">
    <property type="term" value="F:glycerol-3-phosphate cytidylyltransferase activity"/>
    <property type="evidence" value="ECO:0007669"/>
    <property type="project" value="UniProtKB-EC"/>
</dbReference>
<dbReference type="InterPro" id="IPR011611">
    <property type="entry name" value="PfkB_dom"/>
</dbReference>
<dbReference type="InterPro" id="IPR004821">
    <property type="entry name" value="Cyt_trans-like"/>
</dbReference>
<dbReference type="SUPFAM" id="SSF52374">
    <property type="entry name" value="Nucleotidylyl transferase"/>
    <property type="match status" value="1"/>
</dbReference>
<dbReference type="EMBL" id="LKCM01000281">
    <property type="protein sequence ID" value="KPQ41971.1"/>
    <property type="molecule type" value="Genomic_DNA"/>
</dbReference>
<accession>A0A0P8A1S9</accession>
<dbReference type="EC" id="2.7.7.39" evidence="5"/>
<dbReference type="Pfam" id="PF01467">
    <property type="entry name" value="CTP_transf_like"/>
    <property type="match status" value="1"/>
</dbReference>
<dbReference type="Proteomes" id="UP000050360">
    <property type="component" value="Unassembled WGS sequence"/>
</dbReference>
<evidence type="ECO:0000256" key="2">
    <source>
        <dbReference type="ARBA" id="ARBA00023277"/>
    </source>
</evidence>
<dbReference type="PANTHER" id="PTHR46969">
    <property type="entry name" value="BIFUNCTIONAL PROTEIN HLDE"/>
    <property type="match status" value="1"/>
</dbReference>
<protein>
    <submittedName>
        <fullName evidence="5">Glycerol-3-phosphate cytidylyltransferase</fullName>
        <ecNumber evidence="5">2.7.7.39</ecNumber>
    </submittedName>
</protein>
<dbReference type="InterPro" id="IPR029056">
    <property type="entry name" value="Ribokinase-like"/>
</dbReference>
<sequence length="508" mass="57569">MTKHNKVLFLNELISKVESLKKEGKTVVQSHGIFDLIHPGIIKHLNEAKEQGDILIVTVIKDKDVRRGAGRPIFPENFRLETVASLEQVDYVCLVDDEMPFDCIRHIKPDIFAKGRAYKELGTKIYDSIFKEQKDFYFEKSKIYETRGFSFSSSQIINDFLDIYPDETKGYLKDFSSKYSFNEIVEKLNQLKKLKVLIIGEGIIDEYHYCESMGRSAKSPLIVNRYINHEVFAGGAFIIANNLAGLCDNVQLVTLLGEGNSREEFIINNLKPNITTKFFYRTDAPTICKKRYINQYLNQKLFEINYLDNNYIDDDCESNVINYLRTNLSGYDLVLVSDFGHGFITNKIIEVIGSLSKMLAVNTQTNSANVGYNMITKYRDPNFVCLDEPEARLATQDRFGTIDDIAIKLLRTLNADCLIITLGKKGSIGINRDGIIKRTPIFSTRVIDTVGAGDAFFAFAAPCFAKGLPLDFISFIGNTVGALKVQITGNKKAVEKYELLEFINTMMK</sequence>
<name>A0A0P8A1S9_9EURY</name>
<dbReference type="GO" id="GO:0033785">
    <property type="term" value="F:heptose 7-phosphate kinase activity"/>
    <property type="evidence" value="ECO:0007669"/>
    <property type="project" value="TreeGrafter"/>
</dbReference>
<keyword evidence="5" id="KW-0548">Nucleotidyltransferase</keyword>
<dbReference type="NCBIfam" id="TIGR00125">
    <property type="entry name" value="cyt_tran_rel"/>
    <property type="match status" value="1"/>
</dbReference>